<dbReference type="OrthoDB" id="1148539at2"/>
<dbReference type="Proteomes" id="UP000284772">
    <property type="component" value="Unassembled WGS sequence"/>
</dbReference>
<evidence type="ECO:0000313" key="6">
    <source>
        <dbReference type="Proteomes" id="UP000285013"/>
    </source>
</evidence>
<dbReference type="EMBL" id="QRPE01000010">
    <property type="protein sequence ID" value="RHL93239.1"/>
    <property type="molecule type" value="Genomic_DNA"/>
</dbReference>
<dbReference type="PROSITE" id="PS51257">
    <property type="entry name" value="PROKAR_LIPOPROTEIN"/>
    <property type="match status" value="1"/>
</dbReference>
<name>A0A412PC67_9BACE</name>
<reference evidence="4 8" key="2">
    <citation type="journal article" date="2019" name="Science, e1252229">
        <title>Invertible promoters mediate bacterial phase variation, antibiotic resistance, and host adaptation in the gut.</title>
        <authorList>
            <person name="Jiang X."/>
            <person name="Hall A.B."/>
            <person name="Arthur T.D."/>
            <person name="Plichta D.R."/>
            <person name="Covington C.T."/>
            <person name="Poyet M."/>
            <person name="Crothers J."/>
            <person name="Moses P.L."/>
            <person name="Tolonen A.C."/>
            <person name="Vlamakis H."/>
            <person name="Alm E.J."/>
            <person name="Xavier R.J."/>
        </authorList>
    </citation>
    <scope>NUCLEOTIDE SEQUENCE [LARGE SCALE GENOMIC DNA]</scope>
    <source>
        <strain evidence="8">bf_0095</strain>
        <strain evidence="4">Bf_0095</strain>
    </source>
</reference>
<evidence type="ECO:0008006" key="9">
    <source>
        <dbReference type="Google" id="ProtNLM"/>
    </source>
</evidence>
<evidence type="ECO:0000313" key="2">
    <source>
        <dbReference type="EMBL" id="RHL93239.1"/>
    </source>
</evidence>
<evidence type="ECO:0000313" key="1">
    <source>
        <dbReference type="EMBL" id="RGT54804.1"/>
    </source>
</evidence>
<sequence>MEMKPHVALLKITLLFTLILAGCQGSPDKKTRLLQLPQELFRDGDITFRRGTGITSRVVLAADREGTYSHTGILKKKDGQWYVIHAVPGEPDFKDDPDRVKMETVEVFFEERKAINGAIMRIAEDSASAYRAAVQAERLYHAHVLFDHDYNLADTTRMYCTELIDFVYKKQGIDLPEGRISHVNIPGFKGDYLLPNDIAQSKRLCLIYYF</sequence>
<dbReference type="Proteomes" id="UP000286003">
    <property type="component" value="Unassembled WGS sequence"/>
</dbReference>
<accession>A0A412PC67</accession>
<dbReference type="EMBL" id="RCXO01000029">
    <property type="protein sequence ID" value="RYT78354.1"/>
    <property type="molecule type" value="Genomic_DNA"/>
</dbReference>
<evidence type="ECO:0000313" key="4">
    <source>
        <dbReference type="EMBL" id="RYT78354.1"/>
    </source>
</evidence>
<evidence type="ECO:0000313" key="8">
    <source>
        <dbReference type="Proteomes" id="UP000291191"/>
    </source>
</evidence>
<dbReference type="Pfam" id="PF05708">
    <property type="entry name" value="Peptidase_C92"/>
    <property type="match status" value="1"/>
</dbReference>
<dbReference type="EMBL" id="QRQM01000015">
    <property type="protein sequence ID" value="RHN05711.1"/>
    <property type="molecule type" value="Genomic_DNA"/>
</dbReference>
<dbReference type="Proteomes" id="UP000285013">
    <property type="component" value="Unassembled WGS sequence"/>
</dbReference>
<dbReference type="EMBL" id="QRWT01000004">
    <property type="protein sequence ID" value="RGT54804.1"/>
    <property type="molecule type" value="Genomic_DNA"/>
</dbReference>
<organism evidence="4 8">
    <name type="scientific">Bacteroides intestinalis</name>
    <dbReference type="NCBI Taxonomy" id="329854"/>
    <lineage>
        <taxon>Bacteria</taxon>
        <taxon>Pseudomonadati</taxon>
        <taxon>Bacteroidota</taxon>
        <taxon>Bacteroidia</taxon>
        <taxon>Bacteroidales</taxon>
        <taxon>Bacteroidaceae</taxon>
        <taxon>Bacteroides</taxon>
    </lineage>
</organism>
<comment type="caution">
    <text evidence="4">The sequence shown here is derived from an EMBL/GenBank/DDBJ whole genome shotgun (WGS) entry which is preliminary data.</text>
</comment>
<keyword evidence="8" id="KW-1185">Reference proteome</keyword>
<gene>
    <name evidence="1" type="ORF">DWX27_06980</name>
    <name evidence="3" type="ORF">DWZ32_14005</name>
    <name evidence="2" type="ORF">DWZ95_10560</name>
    <name evidence="4" type="ORF">EAJ06_18965</name>
</gene>
<dbReference type="InterPro" id="IPR038765">
    <property type="entry name" value="Papain-like_cys_pep_sf"/>
</dbReference>
<evidence type="ECO:0000313" key="3">
    <source>
        <dbReference type="EMBL" id="RHN05711.1"/>
    </source>
</evidence>
<protein>
    <recommendedName>
        <fullName evidence="9">Permuted papain-like amidase enzyme, YaeF/YiiX, C92 family</fullName>
    </recommendedName>
</protein>
<dbReference type="GeneID" id="26159994"/>
<dbReference type="SUPFAM" id="SSF54001">
    <property type="entry name" value="Cysteine proteinases"/>
    <property type="match status" value="1"/>
</dbReference>
<dbReference type="RefSeq" id="WP_007663513.1">
    <property type="nucleotide sequence ID" value="NZ_CABMMK010000001.1"/>
</dbReference>
<dbReference type="AlphaFoldDB" id="A0A412PC67"/>
<dbReference type="Gene3D" id="3.90.1720.10">
    <property type="entry name" value="endopeptidase domain like (from Nostoc punctiforme)"/>
    <property type="match status" value="1"/>
</dbReference>
<evidence type="ECO:0000313" key="7">
    <source>
        <dbReference type="Proteomes" id="UP000286003"/>
    </source>
</evidence>
<reference evidence="5 6" key="1">
    <citation type="submission" date="2018-08" db="EMBL/GenBank/DDBJ databases">
        <title>A genome reference for cultivated species of the human gut microbiota.</title>
        <authorList>
            <person name="Zou Y."/>
            <person name="Xue W."/>
            <person name="Luo G."/>
        </authorList>
    </citation>
    <scope>NUCLEOTIDE SEQUENCE [LARGE SCALE GENOMIC DNA]</scope>
    <source>
        <strain evidence="1 5">AF19-10AC</strain>
        <strain evidence="3 7">AF31-23</strain>
        <strain evidence="2 6">AF36-16BH</strain>
    </source>
</reference>
<dbReference type="InterPro" id="IPR024453">
    <property type="entry name" value="Peptidase_C92"/>
</dbReference>
<dbReference type="Proteomes" id="UP000291191">
    <property type="component" value="Unassembled WGS sequence"/>
</dbReference>
<evidence type="ECO:0000313" key="5">
    <source>
        <dbReference type="Proteomes" id="UP000284772"/>
    </source>
</evidence>
<proteinExistence type="predicted"/>